<dbReference type="Pfam" id="PF26125">
    <property type="entry name" value="AcrVA2-like"/>
    <property type="match status" value="1"/>
</dbReference>
<protein>
    <recommendedName>
        <fullName evidence="4">Rv3651-like N-terminal domain-containing protein</fullName>
    </recommendedName>
</protein>
<evidence type="ECO:0000256" key="1">
    <source>
        <dbReference type="SAM" id="MobiDB-lite"/>
    </source>
</evidence>
<reference evidence="2" key="1">
    <citation type="submission" date="2022-12" db="EMBL/GenBank/DDBJ databases">
        <title>Whole genome sequence of Mycolicibacterium iranicum strain SBH312.</title>
        <authorList>
            <person name="Jani J."/>
            <person name="Arifin Mustapha Z."/>
            <person name="Ahmed K."/>
            <person name="Kai Ling C."/>
        </authorList>
    </citation>
    <scope>NUCLEOTIDE SEQUENCE</scope>
    <source>
        <strain evidence="2">SBH312</strain>
    </source>
</reference>
<sequence>MGKRARLDRRSKRHIKVDDAANVMAGLRLWASGGGTRGPAGRWAGAAAAAMMNRWDTSPVVLRVDGDFAAALIESHTDVELVPDWIDRFPFNAIAYSFAEPLSLHDGTRMCHYTGMLATGIRAVDAAGTPGLDLPTPTQPSEDRWQLDGAQITHYVEIPGSDGVRCVWVFKEDGDPRPRLQSVSFQLRGDLADQKTTLSGLIDSSVSMATDFGQSQGRELPTLITLSLSLLLYTAATDPELDWPPPEHIARPHHIKTTHIGNLGWRTGAALRQHRVPPPIGDTNGTDSTAGTSGISSPSGRRLPAHIRKAHWHRVRIVERNTNGKVIGTLHGVQGIDWHYELRWYPPTSVNADHGHNPTVRDP</sequence>
<evidence type="ECO:0000313" key="2">
    <source>
        <dbReference type="EMBL" id="MCZ0732389.1"/>
    </source>
</evidence>
<name>A0ABT4HRL6_MYCIR</name>
<dbReference type="Proteomes" id="UP001084650">
    <property type="component" value="Unassembled WGS sequence"/>
</dbReference>
<feature type="region of interest" description="Disordered" evidence="1">
    <location>
        <begin position="278"/>
        <end position="302"/>
    </location>
</feature>
<gene>
    <name evidence="2" type="ORF">OY187_30510</name>
</gene>
<accession>A0ABT4HRL6</accession>
<keyword evidence="3" id="KW-1185">Reference proteome</keyword>
<dbReference type="RefSeq" id="WP_268788096.1">
    <property type="nucleotide sequence ID" value="NZ_JAPQYE010000029.1"/>
</dbReference>
<evidence type="ECO:0000313" key="3">
    <source>
        <dbReference type="Proteomes" id="UP001084650"/>
    </source>
</evidence>
<evidence type="ECO:0008006" key="4">
    <source>
        <dbReference type="Google" id="ProtNLM"/>
    </source>
</evidence>
<dbReference type="EMBL" id="JAPQYE010000029">
    <property type="protein sequence ID" value="MCZ0732389.1"/>
    <property type="molecule type" value="Genomic_DNA"/>
</dbReference>
<feature type="compositionally biased region" description="Polar residues" evidence="1">
    <location>
        <begin position="283"/>
        <end position="299"/>
    </location>
</feature>
<dbReference type="InterPro" id="IPR058915">
    <property type="entry name" value="AcrVA2-like"/>
</dbReference>
<comment type="caution">
    <text evidence="2">The sequence shown here is derived from an EMBL/GenBank/DDBJ whole genome shotgun (WGS) entry which is preliminary data.</text>
</comment>
<organism evidence="2 3">
    <name type="scientific">Mycolicibacterium iranicum</name>
    <name type="common">Mycobacterium iranicum</name>
    <dbReference type="NCBI Taxonomy" id="912594"/>
    <lineage>
        <taxon>Bacteria</taxon>
        <taxon>Bacillati</taxon>
        <taxon>Actinomycetota</taxon>
        <taxon>Actinomycetes</taxon>
        <taxon>Mycobacteriales</taxon>
        <taxon>Mycobacteriaceae</taxon>
        <taxon>Mycolicibacterium</taxon>
    </lineage>
</organism>
<proteinExistence type="predicted"/>